<proteinExistence type="predicted"/>
<dbReference type="SMART" id="SM00347">
    <property type="entry name" value="HTH_MARR"/>
    <property type="match status" value="1"/>
</dbReference>
<dbReference type="SUPFAM" id="SSF46785">
    <property type="entry name" value="Winged helix' DNA-binding domain"/>
    <property type="match status" value="1"/>
</dbReference>
<reference evidence="3" key="1">
    <citation type="submission" date="2024-06" db="EMBL/GenBank/DDBJ databases">
        <title>Draft genome sequence of Microbacterium sp. strain A8/3-1, isolated from Oxytropis tragacanthoides Fisch. ex DC. Root nodules in the Altai region of Russia.</title>
        <authorList>
            <person name="Sazanova A."/>
            <person name="Guro P."/>
            <person name="Kuznetsova I."/>
            <person name="Belimov A."/>
            <person name="Safronova V."/>
        </authorList>
    </citation>
    <scope>NUCLEOTIDE SEQUENCE</scope>
    <source>
        <strain evidence="3">A8/3-1</strain>
    </source>
</reference>
<organism evidence="3">
    <name type="scientific">Microbacterium sp. A8/3-1</name>
    <dbReference type="NCBI Taxonomy" id="3160749"/>
    <lineage>
        <taxon>Bacteria</taxon>
        <taxon>Bacillati</taxon>
        <taxon>Actinomycetota</taxon>
        <taxon>Actinomycetes</taxon>
        <taxon>Micrococcales</taxon>
        <taxon>Microbacteriaceae</taxon>
        <taxon>Microbacterium</taxon>
    </lineage>
</organism>
<dbReference type="PROSITE" id="PS50995">
    <property type="entry name" value="HTH_MARR_2"/>
    <property type="match status" value="1"/>
</dbReference>
<feature type="region of interest" description="Disordered" evidence="1">
    <location>
        <begin position="147"/>
        <end position="185"/>
    </location>
</feature>
<feature type="domain" description="HTH marR-type" evidence="2">
    <location>
        <begin position="19"/>
        <end position="148"/>
    </location>
</feature>
<name>A0AAU7VRQ9_9MICO</name>
<dbReference type="RefSeq" id="WP_350350453.1">
    <property type="nucleotide sequence ID" value="NZ_CP158357.1"/>
</dbReference>
<dbReference type="GO" id="GO:0006950">
    <property type="term" value="P:response to stress"/>
    <property type="evidence" value="ECO:0007669"/>
    <property type="project" value="TreeGrafter"/>
</dbReference>
<protein>
    <submittedName>
        <fullName evidence="3">MarR family winged helix-turn-helix transcriptional regulator</fullName>
    </submittedName>
</protein>
<evidence type="ECO:0000313" key="3">
    <source>
        <dbReference type="EMBL" id="XBX76879.1"/>
    </source>
</evidence>
<evidence type="ECO:0000259" key="2">
    <source>
        <dbReference type="PROSITE" id="PS50995"/>
    </source>
</evidence>
<dbReference type="Pfam" id="PF12802">
    <property type="entry name" value="MarR_2"/>
    <property type="match status" value="1"/>
</dbReference>
<dbReference type="InterPro" id="IPR036390">
    <property type="entry name" value="WH_DNA-bd_sf"/>
</dbReference>
<dbReference type="PANTHER" id="PTHR33164">
    <property type="entry name" value="TRANSCRIPTIONAL REGULATOR, MARR FAMILY"/>
    <property type="match status" value="1"/>
</dbReference>
<accession>A0AAU7VRQ9</accession>
<dbReference type="PANTHER" id="PTHR33164:SF99">
    <property type="entry name" value="MARR FAMILY REGULATORY PROTEIN"/>
    <property type="match status" value="1"/>
</dbReference>
<dbReference type="InterPro" id="IPR000835">
    <property type="entry name" value="HTH_MarR-typ"/>
</dbReference>
<dbReference type="InterPro" id="IPR036388">
    <property type="entry name" value="WH-like_DNA-bd_sf"/>
</dbReference>
<dbReference type="EMBL" id="CP158357">
    <property type="protein sequence ID" value="XBX76879.1"/>
    <property type="molecule type" value="Genomic_DNA"/>
</dbReference>
<sequence>MSTQPPRLSPTELAAYFAFTEVSSLLRHAVEKQLKDVGQLSYVQFQLLARLGDAPGGSQRMTDLADGVVYSRSGLTYQAQSLEERGLVTRAPSPEDERSTIVAITAAGREVLATVFPGHIEAVKSLLFESLTDADVEALARMMTQVSGHLRANPPRSAGRRKTPTSAPASPSASRASSARDSVTE</sequence>
<dbReference type="Gene3D" id="1.10.10.10">
    <property type="entry name" value="Winged helix-like DNA-binding domain superfamily/Winged helix DNA-binding domain"/>
    <property type="match status" value="1"/>
</dbReference>
<dbReference type="InterPro" id="IPR039422">
    <property type="entry name" value="MarR/SlyA-like"/>
</dbReference>
<feature type="compositionally biased region" description="Low complexity" evidence="1">
    <location>
        <begin position="166"/>
        <end position="185"/>
    </location>
</feature>
<evidence type="ECO:0000256" key="1">
    <source>
        <dbReference type="SAM" id="MobiDB-lite"/>
    </source>
</evidence>
<gene>
    <name evidence="3" type="ORF">ABS642_13255</name>
</gene>
<dbReference type="GO" id="GO:0003700">
    <property type="term" value="F:DNA-binding transcription factor activity"/>
    <property type="evidence" value="ECO:0007669"/>
    <property type="project" value="InterPro"/>
</dbReference>
<dbReference type="AlphaFoldDB" id="A0AAU7VRQ9"/>